<keyword evidence="4" id="KW-0863">Zinc-finger</keyword>
<dbReference type="Gene3D" id="3.10.450.80">
    <property type="match status" value="1"/>
</dbReference>
<dbReference type="GO" id="GO:0070180">
    <property type="term" value="F:large ribosomal subunit rRNA binding"/>
    <property type="evidence" value="ECO:0007669"/>
    <property type="project" value="UniProtKB-UniRule"/>
</dbReference>
<organism evidence="7 8">
    <name type="scientific">Natronobacterium texcoconense</name>
    <dbReference type="NCBI Taxonomy" id="1095778"/>
    <lineage>
        <taxon>Archaea</taxon>
        <taxon>Methanobacteriati</taxon>
        <taxon>Methanobacteriota</taxon>
        <taxon>Stenosarchaea group</taxon>
        <taxon>Halobacteria</taxon>
        <taxon>Halobacteriales</taxon>
        <taxon>Natrialbaceae</taxon>
        <taxon>Natronobacterium</taxon>
    </lineage>
</organism>
<comment type="subunit">
    <text evidence="4">Part of the 50S ribosomal subunit.</text>
</comment>
<protein>
    <recommendedName>
        <fullName evidence="4">Large ribosomal subunit protein eL42</fullName>
    </recommendedName>
</protein>
<comment type="cofactor">
    <cofactor evidence="4">
        <name>Zn(2+)</name>
        <dbReference type="ChEBI" id="CHEBI:29105"/>
    </cofactor>
    <text evidence="4">Binds 1 zinc ion per subunit.</text>
</comment>
<dbReference type="GO" id="GO:1990904">
    <property type="term" value="C:ribonucleoprotein complex"/>
    <property type="evidence" value="ECO:0007669"/>
    <property type="project" value="UniProtKB-KW"/>
</dbReference>
<keyword evidence="4" id="KW-0699">rRNA-binding</keyword>
<name>A0A1H1ABG6_NATTX</name>
<dbReference type="Proteomes" id="UP000198848">
    <property type="component" value="Unassembled WGS sequence"/>
</dbReference>
<dbReference type="GO" id="GO:0005840">
    <property type="term" value="C:ribosome"/>
    <property type="evidence" value="ECO:0007669"/>
    <property type="project" value="UniProtKB-KW"/>
</dbReference>
<evidence type="ECO:0000256" key="5">
    <source>
        <dbReference type="RuleBase" id="RU000666"/>
    </source>
</evidence>
<feature type="region of interest" description="Disordered" evidence="6">
    <location>
        <begin position="18"/>
        <end position="66"/>
    </location>
</feature>
<feature type="binding site" evidence="4">
    <location>
        <position position="76"/>
    </location>
    <ligand>
        <name>Zn(2+)</name>
        <dbReference type="ChEBI" id="CHEBI:29105"/>
    </ligand>
</feature>
<dbReference type="RefSeq" id="WP_090377216.1">
    <property type="nucleotide sequence ID" value="NZ_FNLC01000001.1"/>
</dbReference>
<feature type="binding site" evidence="4">
    <location>
        <position position="14"/>
    </location>
    <ligand>
        <name>Zn(2+)</name>
        <dbReference type="ChEBI" id="CHEBI:29105"/>
    </ligand>
</feature>
<dbReference type="InterPro" id="IPR011332">
    <property type="entry name" value="Ribosomal_zn-bd"/>
</dbReference>
<evidence type="ECO:0000256" key="1">
    <source>
        <dbReference type="ARBA" id="ARBA00009364"/>
    </source>
</evidence>
<dbReference type="STRING" id="1095778.SAMN04489842_0632"/>
<gene>
    <name evidence="4" type="primary">rpl44e</name>
    <name evidence="7" type="ORF">SAMN04489842_0632</name>
</gene>
<keyword evidence="4" id="KW-0694">RNA-binding</keyword>
<evidence type="ECO:0000313" key="7">
    <source>
        <dbReference type="EMBL" id="SDQ36881.1"/>
    </source>
</evidence>
<dbReference type="EMBL" id="FNLC01000001">
    <property type="protein sequence ID" value="SDQ36881.1"/>
    <property type="molecule type" value="Genomic_DNA"/>
</dbReference>
<keyword evidence="8" id="KW-1185">Reference proteome</keyword>
<keyword evidence="2 4" id="KW-0689">Ribosomal protein</keyword>
<keyword evidence="4" id="KW-0862">Zinc</keyword>
<dbReference type="HAMAP" id="MF_01476">
    <property type="entry name" value="Ribosomal_L44e"/>
    <property type="match status" value="1"/>
</dbReference>
<dbReference type="GO" id="GO:0003735">
    <property type="term" value="F:structural constituent of ribosome"/>
    <property type="evidence" value="ECO:0007669"/>
    <property type="project" value="InterPro"/>
</dbReference>
<dbReference type="Pfam" id="PF00935">
    <property type="entry name" value="Ribosomal_L44"/>
    <property type="match status" value="1"/>
</dbReference>
<reference evidence="8" key="1">
    <citation type="submission" date="2016-10" db="EMBL/GenBank/DDBJ databases">
        <authorList>
            <person name="Varghese N."/>
            <person name="Submissions S."/>
        </authorList>
    </citation>
    <scope>NUCLEOTIDE SEQUENCE [LARGE SCALE GENOMIC DNA]</scope>
    <source>
        <strain evidence="8">DSM 24767</strain>
    </source>
</reference>
<dbReference type="GO" id="GO:0006412">
    <property type="term" value="P:translation"/>
    <property type="evidence" value="ECO:0007669"/>
    <property type="project" value="UniProtKB-UniRule"/>
</dbReference>
<evidence type="ECO:0000256" key="6">
    <source>
        <dbReference type="SAM" id="MobiDB-lite"/>
    </source>
</evidence>
<keyword evidence="3 4" id="KW-0687">Ribonucleoprotein</keyword>
<keyword evidence="4" id="KW-0479">Metal-binding</keyword>
<accession>A0A1H1ABG6</accession>
<dbReference type="PROSITE" id="PS01172">
    <property type="entry name" value="RIBOSOMAL_L44E"/>
    <property type="match status" value="1"/>
</dbReference>
<proteinExistence type="inferred from homology"/>
<evidence type="ECO:0000256" key="3">
    <source>
        <dbReference type="ARBA" id="ARBA00023274"/>
    </source>
</evidence>
<feature type="binding site" evidence="4">
    <location>
        <position position="11"/>
    </location>
    <ligand>
        <name>Zn(2+)</name>
        <dbReference type="ChEBI" id="CHEBI:29105"/>
    </ligand>
</feature>
<sequence>MQMPRRFNTYCPHCNEHHEHEVEKSRTGASTGMKKVADRQRKRQTSSIGNSGKFSKVPSGEKPTKKTDLKYRCSECGKAHLRKGWRAGRLEFQE</sequence>
<dbReference type="NCBIfam" id="NF004425">
    <property type="entry name" value="PRK05767.1"/>
    <property type="match status" value="1"/>
</dbReference>
<evidence type="ECO:0000313" key="8">
    <source>
        <dbReference type="Proteomes" id="UP000198848"/>
    </source>
</evidence>
<feature type="binding site" evidence="4">
    <location>
        <position position="73"/>
    </location>
    <ligand>
        <name>Zn(2+)</name>
        <dbReference type="ChEBI" id="CHEBI:29105"/>
    </ligand>
</feature>
<dbReference type="GO" id="GO:0008270">
    <property type="term" value="F:zinc ion binding"/>
    <property type="evidence" value="ECO:0007669"/>
    <property type="project" value="UniProtKB-UniRule"/>
</dbReference>
<dbReference type="SUPFAM" id="SSF57829">
    <property type="entry name" value="Zn-binding ribosomal proteins"/>
    <property type="match status" value="1"/>
</dbReference>
<dbReference type="InterPro" id="IPR053708">
    <property type="entry name" value="Ribosomal_LSU_eL42"/>
</dbReference>
<dbReference type="InterPro" id="IPR000552">
    <property type="entry name" value="Ribosomal_eL44"/>
</dbReference>
<evidence type="ECO:0000256" key="2">
    <source>
        <dbReference type="ARBA" id="ARBA00022980"/>
    </source>
</evidence>
<comment type="caution">
    <text evidence="4">Lacks conserved residue(s) required for the propagation of feature annotation.</text>
</comment>
<evidence type="ECO:0000256" key="4">
    <source>
        <dbReference type="HAMAP-Rule" id="MF_01476"/>
    </source>
</evidence>
<dbReference type="OrthoDB" id="52456at2157"/>
<dbReference type="AlphaFoldDB" id="A0A1H1ABG6"/>
<comment type="function">
    <text evidence="4">Binds to the 23S rRNA.</text>
</comment>
<comment type="similarity">
    <text evidence="1 4 5">Belongs to the eukaryotic ribosomal protein eL42 family.</text>
</comment>